<sequence>MSSCKKKIDEAYLNPNAPVRVPIETILPGVIGGFTAFNAASGSNFGLQIDDVLLGRYIQYWGSTTNGENYGSMGGTVGSDNTGGIWGAVYYGHGQNVNRIIEWGTEEQKWDFVGVGLAIRAWGWLELTNQYGDAILKEAFNTSLTQFHYDTQPEFYDSCRAICFRALSYLNRTDGNVNPAKLAESDFYFNKGDLNKWKKFVYGTLARSYIDLSSKANFITAHYADSAIKYAGLAMTTNAENSMATFSSANSSNGFNSYFGPTRSNIGTIRQGSYIANLMSGRNDSAFTGVNDPRAWYMLSENANGTFRGVTPWLGVTEYLNGATPTNDYPKNFWRNPSVIATTGTEDSARYVYQNKGPWPIMTASEMQFIIAEAYYRLGDKTKARDAYINGINLDFDLLKIYYEKAIPVGRSITAANQTAYVSSPAVVPPTAAGLTLTHIMLQKYIALYGWGTHQTWTDMRKYHYTGPDPLTGNKVYVGFNPPPTTPINYLISTNNGKYVYRSRPRYNSEYLYNVPELTRLGAYQNLDYITYECWFSQP</sequence>
<dbReference type="EMBL" id="BJYT01000031">
    <property type="protein sequence ID" value="GEO11875.1"/>
    <property type="molecule type" value="Genomic_DNA"/>
</dbReference>
<protein>
    <recommendedName>
        <fullName evidence="3">SusD/RagB family nutrient-binding outer membrane lipoprotein</fullName>
    </recommendedName>
</protein>
<dbReference type="InterPro" id="IPR011990">
    <property type="entry name" value="TPR-like_helical_dom_sf"/>
</dbReference>
<accession>A0A512BJ25</accession>
<keyword evidence="2" id="KW-1185">Reference proteome</keyword>
<comment type="caution">
    <text evidence="1">The sequence shown here is derived from an EMBL/GenBank/DDBJ whole genome shotgun (WGS) entry which is preliminary data.</text>
</comment>
<evidence type="ECO:0000313" key="2">
    <source>
        <dbReference type="Proteomes" id="UP000321513"/>
    </source>
</evidence>
<dbReference type="Gene3D" id="1.25.40.390">
    <property type="match status" value="1"/>
</dbReference>
<name>A0A512BJ25_9BACT</name>
<reference evidence="1 2" key="1">
    <citation type="submission" date="2019-07" db="EMBL/GenBank/DDBJ databases">
        <title>Whole genome shotgun sequence of Segetibacter aerophilus NBRC 106135.</title>
        <authorList>
            <person name="Hosoyama A."/>
            <person name="Uohara A."/>
            <person name="Ohji S."/>
            <person name="Ichikawa N."/>
        </authorList>
    </citation>
    <scope>NUCLEOTIDE SEQUENCE [LARGE SCALE GENOMIC DNA]</scope>
    <source>
        <strain evidence="1 2">NBRC 106135</strain>
    </source>
</reference>
<organism evidence="1 2">
    <name type="scientific">Segetibacter aerophilus</name>
    <dbReference type="NCBI Taxonomy" id="670293"/>
    <lineage>
        <taxon>Bacteria</taxon>
        <taxon>Pseudomonadati</taxon>
        <taxon>Bacteroidota</taxon>
        <taxon>Chitinophagia</taxon>
        <taxon>Chitinophagales</taxon>
        <taxon>Chitinophagaceae</taxon>
        <taxon>Segetibacter</taxon>
    </lineage>
</organism>
<dbReference type="InterPro" id="IPR041662">
    <property type="entry name" value="SusD-like_2"/>
</dbReference>
<dbReference type="Pfam" id="PF12771">
    <property type="entry name" value="SusD-like_2"/>
    <property type="match status" value="1"/>
</dbReference>
<gene>
    <name evidence="1" type="ORF">SAE01_43710</name>
</gene>
<evidence type="ECO:0008006" key="3">
    <source>
        <dbReference type="Google" id="ProtNLM"/>
    </source>
</evidence>
<dbReference type="SUPFAM" id="SSF48452">
    <property type="entry name" value="TPR-like"/>
    <property type="match status" value="1"/>
</dbReference>
<proteinExistence type="predicted"/>
<dbReference type="AlphaFoldDB" id="A0A512BJ25"/>
<dbReference type="Proteomes" id="UP000321513">
    <property type="component" value="Unassembled WGS sequence"/>
</dbReference>
<evidence type="ECO:0000313" key="1">
    <source>
        <dbReference type="EMBL" id="GEO11875.1"/>
    </source>
</evidence>